<dbReference type="RefSeq" id="WP_327789822.1">
    <property type="nucleotide sequence ID" value="NZ_JARGEQ010000126.1"/>
</dbReference>
<evidence type="ECO:0000313" key="3">
    <source>
        <dbReference type="Proteomes" id="UP001301140"/>
    </source>
</evidence>
<reference evidence="2 3" key="1">
    <citation type="submission" date="2023-03" db="EMBL/GenBank/DDBJ databases">
        <title>YIM 152171 draft genome.</title>
        <authorList>
            <person name="Yang Z."/>
        </authorList>
    </citation>
    <scope>NUCLEOTIDE SEQUENCE [LARGE SCALE GENOMIC DNA]</scope>
    <source>
        <strain evidence="2 3">YIM 152171</strain>
    </source>
</reference>
<dbReference type="EMBL" id="JARGEQ010000126">
    <property type="protein sequence ID" value="MDF1587403.1"/>
    <property type="molecule type" value="Genomic_DNA"/>
</dbReference>
<sequence length="276" mass="30544">MTNQPRLRAPAGATDTHMHFYGPYDRFPLAPTSPNSPPPALLDDYRAVQKKLGLERVVVVQPAGYAFDNRCTMAAVEAIGPAARAVVVVEPDAPQAELEALTHDGAVGLRVFMLPGGVYRWEDIPGLAEKTLAVGWHLQLQCDGRLLPEHMKLLEPLAGRLVIDHNGKFLEPVPVDDPGFACLLRLVDKGAYVKLSAPYETSREGPPVYGDVGALARELVRHAPERMLWASNWPHPGRDPRPDDVHLLDLLLDWAPREEDRQRILVDNPARLYGFS</sequence>
<protein>
    <submittedName>
        <fullName evidence="2">Amidohydrolase family protein</fullName>
    </submittedName>
</protein>
<dbReference type="Pfam" id="PF04909">
    <property type="entry name" value="Amidohydro_2"/>
    <property type="match status" value="1"/>
</dbReference>
<accession>A0AAP3XSV5</accession>
<dbReference type="InterPro" id="IPR006680">
    <property type="entry name" value="Amidohydro-rel"/>
</dbReference>
<keyword evidence="3" id="KW-1185">Reference proteome</keyword>
<dbReference type="SUPFAM" id="SSF51556">
    <property type="entry name" value="Metallo-dependent hydrolases"/>
    <property type="match status" value="1"/>
</dbReference>
<comment type="caution">
    <text evidence="2">The sequence shown here is derived from an EMBL/GenBank/DDBJ whole genome shotgun (WGS) entry which is preliminary data.</text>
</comment>
<dbReference type="InterPro" id="IPR032466">
    <property type="entry name" value="Metal_Hydrolase"/>
</dbReference>
<dbReference type="InterPro" id="IPR052358">
    <property type="entry name" value="Aro_Compnd_Degr_Hydrolases"/>
</dbReference>
<dbReference type="GO" id="GO:0016787">
    <property type="term" value="F:hydrolase activity"/>
    <property type="evidence" value="ECO:0007669"/>
    <property type="project" value="InterPro"/>
</dbReference>
<dbReference type="PANTHER" id="PTHR35563:SF2">
    <property type="entry name" value="BARREL METAL-DEPENDENT HYDROLASE, PUTATIVE (AFU_ORTHOLOGUE AFUA_1G16240)-RELATED"/>
    <property type="match status" value="1"/>
</dbReference>
<evidence type="ECO:0000313" key="2">
    <source>
        <dbReference type="EMBL" id="MDF1587403.1"/>
    </source>
</evidence>
<name>A0AAP3XSV5_9PROT</name>
<feature type="domain" description="Amidohydrolase-related" evidence="1">
    <location>
        <begin position="15"/>
        <end position="275"/>
    </location>
</feature>
<dbReference type="AlphaFoldDB" id="A0AAP3XSV5"/>
<proteinExistence type="predicted"/>
<evidence type="ECO:0000259" key="1">
    <source>
        <dbReference type="Pfam" id="PF04909"/>
    </source>
</evidence>
<dbReference type="Gene3D" id="3.20.20.140">
    <property type="entry name" value="Metal-dependent hydrolases"/>
    <property type="match status" value="1"/>
</dbReference>
<organism evidence="2 3">
    <name type="scientific">Marinimicrococcus flavescens</name>
    <dbReference type="NCBI Taxonomy" id="3031815"/>
    <lineage>
        <taxon>Bacteria</taxon>
        <taxon>Pseudomonadati</taxon>
        <taxon>Pseudomonadota</taxon>
        <taxon>Alphaproteobacteria</taxon>
        <taxon>Geminicoccales</taxon>
        <taxon>Geminicoccaceae</taxon>
        <taxon>Marinimicrococcus</taxon>
    </lineage>
</organism>
<gene>
    <name evidence="2" type="ORF">PZ740_13530</name>
</gene>
<dbReference type="PANTHER" id="PTHR35563">
    <property type="entry name" value="BARREL METAL-DEPENDENT HYDROLASE, PUTATIVE (AFU_ORTHOLOGUE AFUA_1G16240)-RELATED"/>
    <property type="match status" value="1"/>
</dbReference>
<dbReference type="Proteomes" id="UP001301140">
    <property type="component" value="Unassembled WGS sequence"/>
</dbReference>